<evidence type="ECO:0000256" key="7">
    <source>
        <dbReference type="ARBA" id="ARBA00022737"/>
    </source>
</evidence>
<feature type="domain" description="G-protein coupled receptors family 1 profile" evidence="24">
    <location>
        <begin position="1895"/>
        <end position="2156"/>
    </location>
</feature>
<evidence type="ECO:0000256" key="4">
    <source>
        <dbReference type="ARBA" id="ARBA00022475"/>
    </source>
</evidence>
<dbReference type="PROSITE" id="PS50041">
    <property type="entry name" value="C_TYPE_LECTIN_2"/>
    <property type="match status" value="1"/>
</dbReference>
<feature type="transmembrane region" description="Helical" evidence="19">
    <location>
        <begin position="2056"/>
        <end position="2080"/>
    </location>
</feature>
<dbReference type="CDD" id="cd15137">
    <property type="entry name" value="7tmA_Relaxin_R"/>
    <property type="match status" value="1"/>
</dbReference>
<evidence type="ECO:0000256" key="6">
    <source>
        <dbReference type="ARBA" id="ARBA00022692"/>
    </source>
</evidence>
<dbReference type="OrthoDB" id="6116813at2759"/>
<evidence type="ECO:0000259" key="23">
    <source>
        <dbReference type="PROSITE" id="PS50041"/>
    </source>
</evidence>
<evidence type="ECO:0000256" key="5">
    <source>
        <dbReference type="ARBA" id="ARBA00022614"/>
    </source>
</evidence>
<keyword evidence="12" id="KW-0675">Receptor</keyword>
<keyword evidence="9" id="KW-0297">G-protein coupled receptor</keyword>
<evidence type="ECO:0000256" key="1">
    <source>
        <dbReference type="ARBA" id="ARBA00004167"/>
    </source>
</evidence>
<dbReference type="InterPro" id="IPR000859">
    <property type="entry name" value="CUB_dom"/>
</dbReference>
<keyword evidence="13" id="KW-0325">Glycoprotein</keyword>
<evidence type="ECO:0000256" key="16">
    <source>
        <dbReference type="PROSITE-ProRule" id="PRU00124"/>
    </source>
</evidence>
<evidence type="ECO:0000256" key="11">
    <source>
        <dbReference type="ARBA" id="ARBA00023157"/>
    </source>
</evidence>
<dbReference type="GO" id="GO:0007189">
    <property type="term" value="P:adenylate cyclase-activating G protein-coupled receptor signaling pathway"/>
    <property type="evidence" value="ECO:0007669"/>
    <property type="project" value="TreeGrafter"/>
</dbReference>
<evidence type="ECO:0000259" key="26">
    <source>
        <dbReference type="PROSITE" id="PS51448"/>
    </source>
</evidence>
<dbReference type="GO" id="GO:0005886">
    <property type="term" value="C:plasma membrane"/>
    <property type="evidence" value="ECO:0007669"/>
    <property type="project" value="UniProtKB-SubCell"/>
</dbReference>
<organism evidence="27 28">
    <name type="scientific">Dimorphilus gyrociliatus</name>
    <dbReference type="NCBI Taxonomy" id="2664684"/>
    <lineage>
        <taxon>Eukaryota</taxon>
        <taxon>Metazoa</taxon>
        <taxon>Spiralia</taxon>
        <taxon>Lophotrochozoa</taxon>
        <taxon>Annelida</taxon>
        <taxon>Polychaeta</taxon>
        <taxon>Polychaeta incertae sedis</taxon>
        <taxon>Dinophilidae</taxon>
        <taxon>Dimorphilus</taxon>
    </lineage>
</organism>
<dbReference type="InterPro" id="IPR036943">
    <property type="entry name" value="FN_type2_sf"/>
</dbReference>
<evidence type="ECO:0000256" key="9">
    <source>
        <dbReference type="ARBA" id="ARBA00023040"/>
    </source>
</evidence>
<feature type="disulfide bond" evidence="16">
    <location>
        <begin position="1588"/>
        <end position="1603"/>
    </location>
</feature>
<evidence type="ECO:0000256" key="19">
    <source>
        <dbReference type="SAM" id="Phobius"/>
    </source>
</evidence>
<feature type="disulfide bond" evidence="16">
    <location>
        <begin position="1244"/>
        <end position="1256"/>
    </location>
</feature>
<feature type="transmembrane region" description="Helical" evidence="19">
    <location>
        <begin position="2101"/>
        <end position="2130"/>
    </location>
</feature>
<dbReference type="PROSITE" id="PS51448">
    <property type="entry name" value="P_TREFOIL_2"/>
    <property type="match status" value="1"/>
</dbReference>
<dbReference type="SMART" id="SM00042">
    <property type="entry name" value="CUB"/>
    <property type="match status" value="2"/>
</dbReference>
<dbReference type="InterPro" id="IPR036055">
    <property type="entry name" value="LDL_receptor-like_sf"/>
</dbReference>
<dbReference type="EMBL" id="CAJFCJ010000023">
    <property type="protein sequence ID" value="CAD5124770.1"/>
    <property type="molecule type" value="Genomic_DNA"/>
</dbReference>
<dbReference type="Pfam" id="PF00431">
    <property type="entry name" value="CUB"/>
    <property type="match status" value="2"/>
</dbReference>
<evidence type="ECO:0000256" key="8">
    <source>
        <dbReference type="ARBA" id="ARBA00022989"/>
    </source>
</evidence>
<feature type="signal peptide" evidence="20">
    <location>
        <begin position="1"/>
        <end position="15"/>
    </location>
</feature>
<dbReference type="Gene3D" id="2.60.120.1000">
    <property type="match status" value="1"/>
</dbReference>
<dbReference type="Gene3D" id="3.80.10.10">
    <property type="entry name" value="Ribonuclease Inhibitor"/>
    <property type="match status" value="1"/>
</dbReference>
<dbReference type="Pfam" id="PF00057">
    <property type="entry name" value="Ldl_recept_a"/>
    <property type="match status" value="3"/>
</dbReference>
<dbReference type="SUPFAM" id="SSF56436">
    <property type="entry name" value="C-type lectin-like"/>
    <property type="match status" value="1"/>
</dbReference>
<gene>
    <name evidence="27" type="ORF">DGYR_LOCUS12260</name>
</gene>
<dbReference type="PANTHER" id="PTHR24372">
    <property type="entry name" value="GLYCOPROTEIN HORMONE RECEPTOR"/>
    <property type="match status" value="1"/>
</dbReference>
<evidence type="ECO:0000313" key="27">
    <source>
        <dbReference type="EMBL" id="CAD5124770.1"/>
    </source>
</evidence>
<dbReference type="Pfam" id="PF00040">
    <property type="entry name" value="fn2"/>
    <property type="match status" value="1"/>
</dbReference>
<dbReference type="InterPro" id="IPR000421">
    <property type="entry name" value="FA58C"/>
</dbReference>
<proteinExistence type="inferred from homology"/>
<sequence>MKLSFLSFCIQITFSYQLSLPKSYFGCPTENDWDIVSIKNSNTGNFLQFCSLKENAHFSPPANNYCSLQKICLSSIQQDNITITEYEVFGNITFGSIHKKTLTLHLCCLTNSQPKVSEEYIVFSSLIREDEQCEVINRYEFVDEVSIQDVLNTNSNYKICHYKFIATPKECQYAFDNGLSYRGLQNVTLKRKTKCNAWEGSSANNFFPQTSGSIVGTNYCRLVYPDFPEVYCHQDVHLFRITDPDGSYWNAEICSIPKCEELNLPNIAFHKGVYASQAGENFIVPEVLVDGKKETCLHLPKSIKPWIQIDFGKEQEVFALRLDKTLISSIIMNNINIYVSLGPNDFQNGLASICVHNFSTGHFLRYRLECVKPVKGRYLTLQVGVSKEKTQPSPSVLAFCEVEVLGNETGCGQDLGFASGQLTKGQITASSEKDDMNRHYGRLNHEKAWCALTTDKDAFFSVDLLYETKIQGITVQPLTQFGKVFYVSKFQIFYSSNDIKWKSIDVFENYIKNFTVKFDRLQSKFFYFNSPLWARYVKLVVKDYNIEPCLKIELVGCPTTRNKDIIVYSFPQSEYSQINTTSGKNCYFPFIYKGIKRDKCIREKDEGLWCSLTEDFDRDRLKSECLIRTYGGSGNGGICQFPFDSWGIFENRECMNFHKLHPWCETKDKKWGYCIPFTIPTPSMSEKSVITPEKAVCSDLVKYNRIECGFKLSKDDCEKLDCCYLDDGKSPACFHKRNECGGKINFPTKIASPNYPFYYGENLECTWLVEAPIGSFINIKLEALDLPKSEGIYQQETLTLRTGECQDKVTLYEVTSSGERTFIRNLVNGSPDIKMISSTNKIEIVFESCPRNTITENQGFLITVFFQGCSGCFLGHEECSSTTCRDSCGEIASLNFPASYPYNEQCRWEILVTPDNFIEIEFLYFDIVSQNRFCLEDYISVTDVDISGNLVEVGRFCNRYQPRGRIRSSWNRLIITFTTDGNEQGNGFHATYTELSYDGGSKNFNETEKCEKPHWIMHNGICYWHVEKNDGITWRDADEECQVDGGRLVRLLSEDQVKFIHTKLINDWDSDSKDVHIGLSDIDEEGTFRWIDNSFPYYTQWDTDTTPNQPDGAETENCAVIKLKSQFALNDWHDIACSSDKVQRFVCEKQKTFVSTVDTQNILKTSNQCDRSLFPCRNGQCIPKHFRCDGKIQCIDGYDEEDCPTACDGFRCDNGECISSSYFCNFVEDCIDRSDERNCVYPECSEHEFQCADKKCISEEKACDLIPDCSDGSDEIHCAEKCNKTKNFECFSSKCLPMRKFCDGFVDCPGLENEDEGDLCLQQQGRTCRSWRLNGYENNGHYKINPDLTVPFDVECDMESNDDVVVNIIHLNDEKPHFITGFESFASFKLELSYLYASKIEQVTQVVELADYCEQHIEYRCKGSIISDGGFRSRSLDNTLINWVIEDDTKDCQCHLDYACNVLNRTKCYCQENDATLYLVDKGFLKKKEYLPLVQVVFGDTGASVEEAYVTVGPLRCYEKYDRNLAKYSCKSGQVVEPKTKCIYEEDEYKNIIGCRDGSHLQNCESFQCPSGYIKCKLSFCIPVWALCDEVKHCPLADDEQNCKNFTCPGMYQCPNSKQCIYSSQLCDGKMHCKMGEDERNCYPTCPNNCICTAWHYSCTSGVQLEQFDYRIRKANLEEAEIGPKITIDPYWPFIYDLDLSGNNIEQLNSTQLRFMSNLLFLNLGNNKISLLRFHTFIGLGRLESLNLLGNPIEEIENGAFIGLKKVSILKLSSMKIRSISMNAFEGLENLIYLDISDNRISFIHKDSLSKLTNLEYFDFSANLNPEMTKNSLALLTNLNKLKSDDFRYCCYVRDRVEESDCHPPKDEISSCEDLMRNNILRAFVWLFGISAFLGNASVLLIRVLRRDIKNVNGILVSNLALSDFLMGFYLLVIAVVDNKYRGSYVEHDYSWRNSNLCAISGFIGTLSSEASVLTLCLISIDRFICVVYPLSTKRITKKFSFLLILAAWLFGIVLSGLPMLSIEYFTGKGNVGFYSRSGVCISLHLTKEETPGWEYSVAVFVFMNFMAFLFICGMYIYMYRTIQKSIKSSGRKQQSNEMKLARKMTLIVATDFLCWVPIGIMGFMALAGYSTPGQVYAWTVVFILPVNSALNPFLYTIGDLKSQGILKKLSARLGLTSINEIPEQSMITEHFFLESQIGNVLWRKDQLQSTHITNFEQYSKKKKLISIKNLLRIFEVSAKIINDMHTTGMLLGKEKVDFKDILLSIDSKKNIQSINLLVEPCASGKQPDDILYLGKLAKSLLRCRISKPAT</sequence>
<dbReference type="InterPro" id="IPR032675">
    <property type="entry name" value="LRR_dom_sf"/>
</dbReference>
<keyword evidence="11 16" id="KW-1015">Disulfide bond</keyword>
<dbReference type="SUPFAM" id="SSF57440">
    <property type="entry name" value="Kringle-like"/>
    <property type="match status" value="2"/>
</dbReference>
<evidence type="ECO:0000256" key="17">
    <source>
        <dbReference type="PROSITE-ProRule" id="PRU00479"/>
    </source>
</evidence>
<evidence type="ECO:0000256" key="3">
    <source>
        <dbReference type="ARBA" id="ARBA00009939"/>
    </source>
</evidence>
<feature type="transmembrane region" description="Helical" evidence="19">
    <location>
        <begin position="1957"/>
        <end position="1979"/>
    </location>
</feature>
<evidence type="ECO:0000256" key="18">
    <source>
        <dbReference type="PROSITE-ProRule" id="PRU00779"/>
    </source>
</evidence>
<dbReference type="InterPro" id="IPR017452">
    <property type="entry name" value="GPCR_Rhodpsn_7TM"/>
</dbReference>
<feature type="disulfide bond" evidence="16">
    <location>
        <begin position="1569"/>
        <end position="1581"/>
    </location>
</feature>
<dbReference type="SUPFAM" id="SSF52058">
    <property type="entry name" value="L domain-like"/>
    <property type="match status" value="1"/>
</dbReference>
<dbReference type="SUPFAM" id="SSF81321">
    <property type="entry name" value="Family A G protein-coupled receptor-like"/>
    <property type="match status" value="1"/>
</dbReference>
<feature type="transmembrane region" description="Helical" evidence="19">
    <location>
        <begin position="1914"/>
        <end position="1937"/>
    </location>
</feature>
<dbReference type="InterPro" id="IPR035914">
    <property type="entry name" value="Sperma_CUB_dom_sf"/>
</dbReference>
<feature type="disulfide bond" evidence="16">
    <location>
        <begin position="1251"/>
        <end position="1269"/>
    </location>
</feature>
<dbReference type="FunFam" id="1.20.1070.10:FF:000333">
    <property type="entry name" value="Relaxin receptor 1"/>
    <property type="match status" value="1"/>
</dbReference>
<dbReference type="SUPFAM" id="SSF49785">
    <property type="entry name" value="Galactose-binding domain-like"/>
    <property type="match status" value="2"/>
</dbReference>
<evidence type="ECO:0000259" key="22">
    <source>
        <dbReference type="PROSITE" id="PS50022"/>
    </source>
</evidence>
<dbReference type="FunFam" id="2.60.120.290:FF:000005">
    <property type="entry name" value="Procollagen C-endopeptidase enhancer 1"/>
    <property type="match status" value="1"/>
</dbReference>
<dbReference type="Gene3D" id="2.10.10.10">
    <property type="entry name" value="Fibronectin, type II, collagen-binding"/>
    <property type="match status" value="1"/>
</dbReference>
<keyword evidence="8 19" id="KW-1133">Transmembrane helix</keyword>
<evidence type="ECO:0000259" key="25">
    <source>
        <dbReference type="PROSITE" id="PS51092"/>
    </source>
</evidence>
<dbReference type="InterPro" id="IPR008979">
    <property type="entry name" value="Galactose-bd-like_sf"/>
</dbReference>
<keyword evidence="5" id="KW-0433">Leucine-rich repeat</keyword>
<dbReference type="PRINTS" id="PR00261">
    <property type="entry name" value="LDLRECEPTOR"/>
</dbReference>
<dbReference type="GO" id="GO:0008528">
    <property type="term" value="F:G protein-coupled peptide receptor activity"/>
    <property type="evidence" value="ECO:0007669"/>
    <property type="project" value="TreeGrafter"/>
</dbReference>
<comment type="caution">
    <text evidence="17">Lacks conserved residue(s) required for the propagation of feature annotation.</text>
</comment>
<dbReference type="SUPFAM" id="SSF49854">
    <property type="entry name" value="Spermadhesin, CUB domain"/>
    <property type="match status" value="2"/>
</dbReference>
<dbReference type="Proteomes" id="UP000549394">
    <property type="component" value="Unassembled WGS sequence"/>
</dbReference>
<evidence type="ECO:0000256" key="13">
    <source>
        <dbReference type="ARBA" id="ARBA00023180"/>
    </source>
</evidence>
<dbReference type="CDD" id="cd00037">
    <property type="entry name" value="CLECT"/>
    <property type="match status" value="1"/>
</dbReference>
<keyword evidence="10 19" id="KW-0472">Membrane</keyword>
<feature type="domain" description="CUB" evidence="21">
    <location>
        <begin position="708"/>
        <end position="867"/>
    </location>
</feature>
<feature type="domain" description="F5/8 type C" evidence="22">
    <location>
        <begin position="411"/>
        <end position="557"/>
    </location>
</feature>
<feature type="chain" id="PRO_5029529629" evidence="20">
    <location>
        <begin position="16"/>
        <end position="2311"/>
    </location>
</feature>
<evidence type="ECO:0000313" key="28">
    <source>
        <dbReference type="Proteomes" id="UP000549394"/>
    </source>
</evidence>
<keyword evidence="14" id="KW-0807">Transducer</keyword>
<evidence type="ECO:0000259" key="24">
    <source>
        <dbReference type="PROSITE" id="PS50262"/>
    </source>
</evidence>
<feature type="disulfide bond" evidence="16">
    <location>
        <begin position="1263"/>
        <end position="1278"/>
    </location>
</feature>
<dbReference type="CDD" id="cd00111">
    <property type="entry name" value="Trefoil"/>
    <property type="match status" value="1"/>
</dbReference>
<dbReference type="InterPro" id="IPR013806">
    <property type="entry name" value="Kringle-like"/>
</dbReference>
<dbReference type="CDD" id="cd00041">
    <property type="entry name" value="CUB"/>
    <property type="match status" value="2"/>
</dbReference>
<dbReference type="InterPro" id="IPR003591">
    <property type="entry name" value="Leu-rich_rpt_typical-subtyp"/>
</dbReference>
<evidence type="ECO:0000256" key="10">
    <source>
        <dbReference type="ARBA" id="ARBA00023136"/>
    </source>
</evidence>
<dbReference type="InterPro" id="IPR002172">
    <property type="entry name" value="LDrepeatLR_classA_rpt"/>
</dbReference>
<dbReference type="InterPro" id="IPR016186">
    <property type="entry name" value="C-type_lectin-like/link_sf"/>
</dbReference>
<feature type="disulfide bond" evidence="16">
    <location>
        <begin position="1176"/>
        <end position="1194"/>
    </location>
</feature>
<dbReference type="Gene3D" id="3.10.100.10">
    <property type="entry name" value="Mannose-Binding Protein A, subunit A"/>
    <property type="match status" value="1"/>
</dbReference>
<dbReference type="PROSITE" id="PS50068">
    <property type="entry name" value="LDLRA_2"/>
    <property type="match status" value="6"/>
</dbReference>
<evidence type="ECO:0000256" key="20">
    <source>
        <dbReference type="SAM" id="SignalP"/>
    </source>
</evidence>
<protein>
    <submittedName>
        <fullName evidence="27">DgyrCDS13034</fullName>
    </submittedName>
</protein>
<keyword evidence="6 19" id="KW-0812">Transmembrane</keyword>
<keyword evidence="4" id="KW-1003">Cell membrane</keyword>
<dbReference type="Pfam" id="PF00754">
    <property type="entry name" value="F5_F8_type_C"/>
    <property type="match status" value="1"/>
</dbReference>
<feature type="disulfide bond" evidence="16">
    <location>
        <begin position="1188"/>
        <end position="1203"/>
    </location>
</feature>
<dbReference type="InterPro" id="IPR001304">
    <property type="entry name" value="C-type_lectin-like"/>
</dbReference>
<feature type="transmembrane region" description="Helical" evidence="19">
    <location>
        <begin position="2136"/>
        <end position="2159"/>
    </location>
</feature>
<dbReference type="InterPro" id="IPR000276">
    <property type="entry name" value="GPCR_Rhodpsn"/>
</dbReference>
<keyword evidence="28" id="KW-1185">Reference proteome</keyword>
<dbReference type="InterPro" id="IPR000562">
    <property type="entry name" value="FN_type2_dom"/>
</dbReference>
<evidence type="ECO:0000256" key="2">
    <source>
        <dbReference type="ARBA" id="ARBA00004651"/>
    </source>
</evidence>
<keyword evidence="20" id="KW-0732">Signal</keyword>
<feature type="disulfide bond" evidence="16">
    <location>
        <begin position="1224"/>
        <end position="1239"/>
    </location>
</feature>
<name>A0A7I8W9G1_9ANNE</name>
<feature type="disulfide bond" evidence="16">
    <location>
        <begin position="1290"/>
        <end position="1308"/>
    </location>
</feature>
<dbReference type="InterPro" id="IPR023415">
    <property type="entry name" value="LDLR_class-A_CS"/>
</dbReference>
<dbReference type="Pfam" id="PF00001">
    <property type="entry name" value="7tm_1"/>
    <property type="match status" value="1"/>
</dbReference>
<dbReference type="FunFam" id="4.10.400.10:FF:000024">
    <property type="entry name" value="Low-density lipoprotein RecePtor related"/>
    <property type="match status" value="1"/>
</dbReference>
<dbReference type="SMART" id="SM00059">
    <property type="entry name" value="FN2"/>
    <property type="match status" value="2"/>
</dbReference>
<reference evidence="27 28" key="1">
    <citation type="submission" date="2020-08" db="EMBL/GenBank/DDBJ databases">
        <authorList>
            <person name="Hejnol A."/>
        </authorList>
    </citation>
    <scope>NUCLEOTIDE SEQUENCE [LARGE SCALE GENOMIC DNA]</scope>
</reference>
<feature type="domain" description="CUB" evidence="21">
    <location>
        <begin position="879"/>
        <end position="995"/>
    </location>
</feature>
<feature type="domain" description="C-type lectin" evidence="23">
    <location>
        <begin position="1018"/>
        <end position="1138"/>
    </location>
</feature>
<feature type="disulfide bond" evidence="16">
    <location>
        <begin position="1212"/>
        <end position="1230"/>
    </location>
</feature>
<dbReference type="PANTHER" id="PTHR24372:SF77">
    <property type="entry name" value="G-PROTEIN COUPLED RECEPTORS FAMILY 1 PROFILE DOMAIN-CONTAINING PROTEIN"/>
    <property type="match status" value="1"/>
</dbReference>
<accession>A0A7I8W9G1</accession>
<dbReference type="PROSITE" id="PS00237">
    <property type="entry name" value="G_PROTEIN_RECEP_F1_1"/>
    <property type="match status" value="1"/>
</dbReference>
<feature type="disulfide bond" evidence="16">
    <location>
        <begin position="1608"/>
        <end position="1620"/>
    </location>
</feature>
<dbReference type="InterPro" id="IPR001611">
    <property type="entry name" value="Leu-rich_rpt"/>
</dbReference>
<dbReference type="SMART" id="SM00034">
    <property type="entry name" value="CLECT"/>
    <property type="match status" value="1"/>
</dbReference>
<keyword evidence="7" id="KW-0677">Repeat</keyword>
<feature type="domain" description="Fibronectin type-II" evidence="25">
    <location>
        <begin position="581"/>
        <end position="627"/>
    </location>
</feature>
<dbReference type="Gene3D" id="4.10.400.10">
    <property type="entry name" value="Low-density Lipoprotein Receptor"/>
    <property type="match status" value="5"/>
</dbReference>
<evidence type="ECO:0000256" key="12">
    <source>
        <dbReference type="ARBA" id="ARBA00023170"/>
    </source>
</evidence>
<evidence type="ECO:0000256" key="14">
    <source>
        <dbReference type="ARBA" id="ARBA00023224"/>
    </source>
</evidence>
<evidence type="ECO:0000256" key="15">
    <source>
        <dbReference type="PROSITE-ProRule" id="PRU00059"/>
    </source>
</evidence>
<dbReference type="InterPro" id="IPR000519">
    <property type="entry name" value="P_trefoil_dom"/>
</dbReference>
<dbReference type="CDD" id="cd00112">
    <property type="entry name" value="LDLa"/>
    <property type="match status" value="6"/>
</dbReference>
<dbReference type="SUPFAM" id="SSF57424">
    <property type="entry name" value="LDL receptor-like module"/>
    <property type="match status" value="6"/>
</dbReference>
<feature type="disulfide bond" evidence="15">
    <location>
        <begin position="879"/>
        <end position="906"/>
    </location>
</feature>
<feature type="transmembrane region" description="Helical" evidence="19">
    <location>
        <begin position="2000"/>
        <end position="2021"/>
    </location>
</feature>
<dbReference type="SMART" id="SM00369">
    <property type="entry name" value="LRR_TYP"/>
    <property type="match status" value="4"/>
</dbReference>
<dbReference type="PROSITE" id="PS51450">
    <property type="entry name" value="LRR"/>
    <property type="match status" value="2"/>
</dbReference>
<feature type="disulfide bond" evidence="16">
    <location>
        <begin position="1576"/>
        <end position="1594"/>
    </location>
</feature>
<dbReference type="InterPro" id="IPR016187">
    <property type="entry name" value="CTDL_fold"/>
</dbReference>
<dbReference type="Pfam" id="PF13855">
    <property type="entry name" value="LRR_8"/>
    <property type="match status" value="1"/>
</dbReference>
<dbReference type="Gene3D" id="2.60.120.260">
    <property type="entry name" value="Galactose-binding domain-like"/>
    <property type="match status" value="2"/>
</dbReference>
<dbReference type="PROSITE" id="PS01180">
    <property type="entry name" value="CUB"/>
    <property type="match status" value="2"/>
</dbReference>
<feature type="transmembrane region" description="Helical" evidence="19">
    <location>
        <begin position="1883"/>
        <end position="1902"/>
    </location>
</feature>
<dbReference type="GO" id="GO:0009755">
    <property type="term" value="P:hormone-mediated signaling pathway"/>
    <property type="evidence" value="ECO:0007669"/>
    <property type="project" value="TreeGrafter"/>
</dbReference>
<dbReference type="Gene3D" id="1.20.1070.10">
    <property type="entry name" value="Rhodopsin 7-helix transmembrane proteins"/>
    <property type="match status" value="1"/>
</dbReference>
<comment type="caution">
    <text evidence="27">The sequence shown here is derived from an EMBL/GenBank/DDBJ whole genome shotgun (WGS) entry which is preliminary data.</text>
</comment>
<dbReference type="PROSITE" id="PS01209">
    <property type="entry name" value="LDLRA_1"/>
    <property type="match status" value="3"/>
</dbReference>
<dbReference type="PROSITE" id="PS50262">
    <property type="entry name" value="G_PROTEIN_RECEP_F1_2"/>
    <property type="match status" value="1"/>
</dbReference>
<comment type="similarity">
    <text evidence="3">Belongs to the LDLR family.</text>
</comment>
<dbReference type="PROSITE" id="PS50022">
    <property type="entry name" value="FA58C_3"/>
    <property type="match status" value="1"/>
</dbReference>
<dbReference type="SMART" id="SM00192">
    <property type="entry name" value="LDLa"/>
    <property type="match status" value="6"/>
</dbReference>
<feature type="disulfide bond" evidence="18">
    <location>
        <begin position="697"/>
        <end position="723"/>
    </location>
</feature>
<dbReference type="Gene3D" id="2.60.120.290">
    <property type="entry name" value="Spermadhesin, CUB domain"/>
    <property type="match status" value="2"/>
</dbReference>
<dbReference type="PROSITE" id="PS51092">
    <property type="entry name" value="FN2_2"/>
    <property type="match status" value="1"/>
</dbReference>
<feature type="disulfide bond" evidence="16">
    <location>
        <begin position="1169"/>
        <end position="1181"/>
    </location>
</feature>
<feature type="domain" description="P-type" evidence="26">
    <location>
        <begin position="695"/>
        <end position="737"/>
    </location>
</feature>
<dbReference type="SMART" id="SM00231">
    <property type="entry name" value="FA58C"/>
    <property type="match status" value="1"/>
</dbReference>
<evidence type="ECO:0000259" key="21">
    <source>
        <dbReference type="PROSITE" id="PS01180"/>
    </source>
</evidence>
<dbReference type="SMART" id="SM00018">
    <property type="entry name" value="PD"/>
    <property type="match status" value="1"/>
</dbReference>
<feature type="disulfide bond" evidence="16">
    <location>
        <begin position="1627"/>
        <end position="1642"/>
    </location>
</feature>
<comment type="subcellular location">
    <subcellularLocation>
        <location evidence="2">Cell membrane</location>
        <topology evidence="2">Multi-pass membrane protein</topology>
    </subcellularLocation>
    <subcellularLocation>
        <location evidence="1">Membrane</location>
        <topology evidence="1">Single-pass membrane protein</topology>
    </subcellularLocation>
</comment>